<evidence type="ECO:0000256" key="1">
    <source>
        <dbReference type="ARBA" id="ARBA00000294"/>
    </source>
</evidence>
<keyword evidence="6 9" id="KW-0645">Protease</keyword>
<dbReference type="GO" id="GO:0006508">
    <property type="term" value="P:proteolysis"/>
    <property type="evidence" value="ECO:0007669"/>
    <property type="project" value="UniProtKB-KW"/>
</dbReference>
<evidence type="ECO:0000256" key="7">
    <source>
        <dbReference type="ARBA" id="ARBA00022723"/>
    </source>
</evidence>
<dbReference type="OrthoDB" id="7848262at2759"/>
<dbReference type="InterPro" id="IPR018349">
    <property type="entry name" value="Pept_M24A_MAP2_BS"/>
</dbReference>
<evidence type="ECO:0000313" key="14">
    <source>
        <dbReference type="Proteomes" id="UP000799440"/>
    </source>
</evidence>
<feature type="binding site" evidence="9">
    <location>
        <position position="306"/>
    </location>
    <ligand>
        <name>substrate</name>
    </ligand>
</feature>
<dbReference type="AlphaFoldDB" id="A0A6A6V585"/>
<feature type="binding site" evidence="9">
    <location>
        <position position="426"/>
    </location>
    <ligand>
        <name>a divalent metal cation</name>
        <dbReference type="ChEBI" id="CHEBI:60240"/>
        <label>2</label>
        <note>catalytic</note>
    </ligand>
</feature>
<feature type="compositionally biased region" description="Polar residues" evidence="11">
    <location>
        <begin position="18"/>
        <end position="28"/>
    </location>
</feature>
<protein>
    <recommendedName>
        <fullName evidence="9">Methionine aminopeptidase 2</fullName>
        <shortName evidence="9">MAP 2</shortName>
        <shortName evidence="9">MetAP 2</shortName>
        <ecNumber evidence="9">3.4.11.18</ecNumber>
    </recommendedName>
    <alternativeName>
        <fullName evidence="9">Peptidase M</fullName>
    </alternativeName>
</protein>
<feature type="compositionally biased region" description="Basic residues" evidence="11">
    <location>
        <begin position="57"/>
        <end position="70"/>
    </location>
</feature>
<dbReference type="GO" id="GO:0046872">
    <property type="term" value="F:metal ion binding"/>
    <property type="evidence" value="ECO:0007669"/>
    <property type="project" value="UniProtKB-UniRule"/>
</dbReference>
<comment type="cofactor">
    <cofactor evidence="9">
        <name>Co(2+)</name>
        <dbReference type="ChEBI" id="CHEBI:48828"/>
    </cofactor>
    <cofactor evidence="9">
        <name>Zn(2+)</name>
        <dbReference type="ChEBI" id="CHEBI:29105"/>
    </cofactor>
    <cofactor evidence="9">
        <name>Mn(2+)</name>
        <dbReference type="ChEBI" id="CHEBI:29035"/>
    </cofactor>
    <cofactor evidence="9">
        <name>Fe(2+)</name>
        <dbReference type="ChEBI" id="CHEBI:29033"/>
    </cofactor>
    <text evidence="9">Binds 2 divalent metal cations per subunit. Has a high-affinity and a low affinity metal-binding site. The true nature of the physiological cofactor is under debate. The enzyme is active with cobalt, zinc, manganese or divalent iron ions. Most likely, methionine aminopeptidases function as mononuclear Fe(2+)-metalloproteases under physiological conditions, and the catalytically relevant metal-binding site has been assigned to the histidine-containing high-affinity site.</text>
</comment>
<feature type="compositionally biased region" description="Acidic residues" evidence="11">
    <location>
        <begin position="36"/>
        <end position="46"/>
    </location>
</feature>
<comment type="subcellular location">
    <subcellularLocation>
        <location evidence="9">Cytoplasm</location>
    </subcellularLocation>
</comment>
<evidence type="ECO:0000256" key="3">
    <source>
        <dbReference type="ARBA" id="ARBA00001954"/>
    </source>
</evidence>
<reference evidence="13" key="1">
    <citation type="journal article" date="2020" name="Stud. Mycol.">
        <title>101 Dothideomycetes genomes: a test case for predicting lifestyles and emergence of pathogens.</title>
        <authorList>
            <person name="Haridas S."/>
            <person name="Albert R."/>
            <person name="Binder M."/>
            <person name="Bloem J."/>
            <person name="Labutti K."/>
            <person name="Salamov A."/>
            <person name="Andreopoulos B."/>
            <person name="Baker S."/>
            <person name="Barry K."/>
            <person name="Bills G."/>
            <person name="Bluhm B."/>
            <person name="Cannon C."/>
            <person name="Castanera R."/>
            <person name="Culley D."/>
            <person name="Daum C."/>
            <person name="Ezra D."/>
            <person name="Gonzalez J."/>
            <person name="Henrissat B."/>
            <person name="Kuo A."/>
            <person name="Liang C."/>
            <person name="Lipzen A."/>
            <person name="Lutzoni F."/>
            <person name="Magnuson J."/>
            <person name="Mondo S."/>
            <person name="Nolan M."/>
            <person name="Ohm R."/>
            <person name="Pangilinan J."/>
            <person name="Park H.-J."/>
            <person name="Ramirez L."/>
            <person name="Alfaro M."/>
            <person name="Sun H."/>
            <person name="Tritt A."/>
            <person name="Yoshinaga Y."/>
            <person name="Zwiers L.-H."/>
            <person name="Turgeon B."/>
            <person name="Goodwin S."/>
            <person name="Spatafora J."/>
            <person name="Crous P."/>
            <person name="Grigoriev I."/>
        </authorList>
    </citation>
    <scope>NUCLEOTIDE SEQUENCE</scope>
    <source>
        <strain evidence="13">CBS 119925</strain>
    </source>
</reference>
<keyword evidence="5 9" id="KW-0963">Cytoplasm</keyword>
<feature type="binding site" evidence="9">
    <location>
        <position position="331"/>
    </location>
    <ligand>
        <name>a divalent metal cation</name>
        <dbReference type="ChEBI" id="CHEBI:60240"/>
        <label>2</label>
        <note>catalytic</note>
    </ligand>
</feature>
<evidence type="ECO:0000256" key="6">
    <source>
        <dbReference type="ARBA" id="ARBA00022670"/>
    </source>
</evidence>
<feature type="binding site" evidence="9">
    <location>
        <position position="426"/>
    </location>
    <ligand>
        <name>a divalent metal cation</name>
        <dbReference type="ChEBI" id="CHEBI:60240"/>
        <label>1</label>
    </ligand>
</feature>
<dbReference type="InterPro" id="IPR036388">
    <property type="entry name" value="WH-like_DNA-bd_sf"/>
</dbReference>
<dbReference type="Gene3D" id="1.10.10.10">
    <property type="entry name" value="Winged helix-like DNA-binding domain superfamily/Winged helix DNA-binding domain"/>
    <property type="match status" value="1"/>
</dbReference>
<comment type="cofactor">
    <cofactor evidence="3">
        <name>Fe(2+)</name>
        <dbReference type="ChEBI" id="CHEBI:29033"/>
    </cofactor>
</comment>
<sequence length="445" mass="48826">MAAQATEGVEKLTLAEANGTQTNGTTPTADAKPDAESDDEGDDNDGAPEAGAEGAAKKKKKRKPRKKKKGGASGPKVQTSPPRVPVHEIYLNDSYPEGEICEYRDENSYRTTSEEKRYLDRMNQEWLTEYRRAAEVHREVRQWAQKWIKPGMTLTEIAEGIEDSVRALTGHQGLEDGDALKAGMGFPTGLSINHCAAHYTPNAGNKMVLQQMDVMKVDFGVHINGHIVDSAFTMSFDPVYDNLINACKDSTNAGIKTAGIDVRMSDIGAAIQEVMESYECEIGGTTYPVKCIRNLNGHSIGRYSIHGGKTVPIVKGGDQTKMEEGETFAIETFGSTGKGYVRDDMETSHYAKREDAPKVALRVSSAKTLLNSITKNFGTLPFCRRYLDRLGHDKYLLGLNNLVSAGIVEAYPPLCDVKGSYTAQSEHTFILRPTVKEIISRGDDY</sequence>
<evidence type="ECO:0000313" key="13">
    <source>
        <dbReference type="EMBL" id="KAF2745728.1"/>
    </source>
</evidence>
<dbReference type="NCBIfam" id="TIGR00501">
    <property type="entry name" value="met_pdase_II"/>
    <property type="match status" value="1"/>
</dbReference>
<dbReference type="GO" id="GO:0070006">
    <property type="term" value="F:metalloaminopeptidase activity"/>
    <property type="evidence" value="ECO:0007669"/>
    <property type="project" value="UniProtKB-UniRule"/>
</dbReference>
<name>A0A6A6V585_9PLEO</name>
<comment type="function">
    <text evidence="9 10">Cotranslationally removes the N-terminal methionine from nascent proteins. The N-terminal methionine is often cleaved when the second residue in the primary sequence is small and uncharged (Met-Ala-, Cys, Gly, Pro, Ser, Thr, or Val).</text>
</comment>
<dbReference type="InterPro" id="IPR050247">
    <property type="entry name" value="Met_Aminopeptidase_Type2"/>
</dbReference>
<dbReference type="HAMAP" id="MF_03175">
    <property type="entry name" value="MetAP_2_euk"/>
    <property type="match status" value="1"/>
</dbReference>
<proteinExistence type="inferred from homology"/>
<evidence type="ECO:0000256" key="11">
    <source>
        <dbReference type="SAM" id="MobiDB-lite"/>
    </source>
</evidence>
<dbReference type="InterPro" id="IPR001714">
    <property type="entry name" value="Pept_M24_MAP"/>
</dbReference>
<feature type="binding site" evidence="9">
    <location>
        <position position="229"/>
    </location>
    <ligand>
        <name>a divalent metal cation</name>
        <dbReference type="ChEBI" id="CHEBI:60240"/>
        <label>2</label>
        <note>catalytic</note>
    </ligand>
</feature>
<dbReference type="PANTHER" id="PTHR45777:SF2">
    <property type="entry name" value="METHIONINE AMINOPEPTIDASE 2"/>
    <property type="match status" value="1"/>
</dbReference>
<evidence type="ECO:0000256" key="10">
    <source>
        <dbReference type="RuleBase" id="RU003653"/>
    </source>
</evidence>
<feature type="binding site" evidence="9">
    <location>
        <position position="218"/>
    </location>
    <ligand>
        <name>a divalent metal cation</name>
        <dbReference type="ChEBI" id="CHEBI:60240"/>
        <label>1</label>
    </ligand>
</feature>
<keyword evidence="4 9" id="KW-0031">Aminopeptidase</keyword>
<evidence type="ECO:0000256" key="4">
    <source>
        <dbReference type="ARBA" id="ARBA00022438"/>
    </source>
</evidence>
<dbReference type="SUPFAM" id="SSF55920">
    <property type="entry name" value="Creatinase/aminopeptidase"/>
    <property type="match status" value="1"/>
</dbReference>
<organism evidence="13 14">
    <name type="scientific">Sporormia fimetaria CBS 119925</name>
    <dbReference type="NCBI Taxonomy" id="1340428"/>
    <lineage>
        <taxon>Eukaryota</taxon>
        <taxon>Fungi</taxon>
        <taxon>Dikarya</taxon>
        <taxon>Ascomycota</taxon>
        <taxon>Pezizomycotina</taxon>
        <taxon>Dothideomycetes</taxon>
        <taxon>Pleosporomycetidae</taxon>
        <taxon>Pleosporales</taxon>
        <taxon>Sporormiaceae</taxon>
        <taxon>Sporormia</taxon>
    </lineage>
</organism>
<evidence type="ECO:0000256" key="5">
    <source>
        <dbReference type="ARBA" id="ARBA00022490"/>
    </source>
</evidence>
<dbReference type="Gene3D" id="3.90.230.10">
    <property type="entry name" value="Creatinase/methionine aminopeptidase superfamily"/>
    <property type="match status" value="1"/>
</dbReference>
<evidence type="ECO:0000256" key="8">
    <source>
        <dbReference type="ARBA" id="ARBA00022801"/>
    </source>
</evidence>
<feature type="binding site" evidence="9">
    <location>
        <position position="198"/>
    </location>
    <ligand>
        <name>substrate</name>
    </ligand>
</feature>
<dbReference type="Proteomes" id="UP000799440">
    <property type="component" value="Unassembled WGS sequence"/>
</dbReference>
<dbReference type="GO" id="GO:0004239">
    <property type="term" value="F:initiator methionyl aminopeptidase activity"/>
    <property type="evidence" value="ECO:0007669"/>
    <property type="project" value="UniProtKB-UniRule"/>
</dbReference>
<evidence type="ECO:0000256" key="2">
    <source>
        <dbReference type="ARBA" id="ARBA00001936"/>
    </source>
</evidence>
<dbReference type="InterPro" id="IPR036005">
    <property type="entry name" value="Creatinase/aminopeptidase-like"/>
</dbReference>
<dbReference type="PRINTS" id="PR00599">
    <property type="entry name" value="MAPEPTIDASE"/>
</dbReference>
<keyword evidence="8 9" id="KW-0378">Hydrolase</keyword>
<gene>
    <name evidence="13" type="ORF">M011DRAFT_495539</name>
</gene>
<feature type="binding site" evidence="9">
    <location>
        <position position="229"/>
    </location>
    <ligand>
        <name>a divalent metal cation</name>
        <dbReference type="ChEBI" id="CHEBI:60240"/>
        <label>1</label>
    </ligand>
</feature>
<dbReference type="PROSITE" id="PS01202">
    <property type="entry name" value="MAP_2"/>
    <property type="match status" value="1"/>
</dbReference>
<dbReference type="InterPro" id="IPR002468">
    <property type="entry name" value="Pept_M24A_MAP2"/>
</dbReference>
<dbReference type="GO" id="GO:0005737">
    <property type="term" value="C:cytoplasm"/>
    <property type="evidence" value="ECO:0007669"/>
    <property type="project" value="UniProtKB-SubCell"/>
</dbReference>
<dbReference type="CDD" id="cd01088">
    <property type="entry name" value="MetAP2"/>
    <property type="match status" value="1"/>
</dbReference>
<dbReference type="SUPFAM" id="SSF46785">
    <property type="entry name" value="Winged helix' DNA-binding domain"/>
    <property type="match status" value="1"/>
</dbReference>
<feature type="binding site" evidence="9">
    <location>
        <position position="298"/>
    </location>
    <ligand>
        <name>a divalent metal cation</name>
        <dbReference type="ChEBI" id="CHEBI:60240"/>
        <label>2</label>
        <note>catalytic</note>
    </ligand>
</feature>
<comment type="cofactor">
    <cofactor evidence="2">
        <name>Mn(2+)</name>
        <dbReference type="ChEBI" id="CHEBI:29035"/>
    </cofactor>
</comment>
<keyword evidence="7 9" id="KW-0479">Metal-binding</keyword>
<dbReference type="InterPro" id="IPR000994">
    <property type="entry name" value="Pept_M24"/>
</dbReference>
<feature type="region of interest" description="Disordered" evidence="11">
    <location>
        <begin position="1"/>
        <end position="86"/>
    </location>
</feature>
<dbReference type="EC" id="3.4.11.18" evidence="9"/>
<keyword evidence="14" id="KW-1185">Reference proteome</keyword>
<evidence type="ECO:0000256" key="9">
    <source>
        <dbReference type="HAMAP-Rule" id="MF_03175"/>
    </source>
</evidence>
<comment type="similarity">
    <text evidence="9">Belongs to the peptidase M24A family. Methionine aminopeptidase eukaryotic type 2 subfamily.</text>
</comment>
<evidence type="ECO:0000259" key="12">
    <source>
        <dbReference type="Pfam" id="PF00557"/>
    </source>
</evidence>
<dbReference type="PANTHER" id="PTHR45777">
    <property type="entry name" value="METHIONINE AMINOPEPTIDASE 2"/>
    <property type="match status" value="1"/>
</dbReference>
<dbReference type="Pfam" id="PF00557">
    <property type="entry name" value="Peptidase_M24"/>
    <property type="match status" value="1"/>
</dbReference>
<dbReference type="EMBL" id="MU006581">
    <property type="protein sequence ID" value="KAF2745728.1"/>
    <property type="molecule type" value="Genomic_DNA"/>
</dbReference>
<accession>A0A6A6V585</accession>
<dbReference type="InterPro" id="IPR036390">
    <property type="entry name" value="WH_DNA-bd_sf"/>
</dbReference>
<comment type="catalytic activity">
    <reaction evidence="1 9 10">
        <text>Release of N-terminal amino acids, preferentially methionine, from peptides and arylamides.</text>
        <dbReference type="EC" id="3.4.11.18"/>
    </reaction>
</comment>
<feature type="domain" description="Peptidase M24" evidence="12">
    <location>
        <begin position="130"/>
        <end position="334"/>
    </location>
</feature>